<evidence type="ECO:0000313" key="3">
    <source>
        <dbReference type="Proteomes" id="UP000019484"/>
    </source>
</evidence>
<dbReference type="eggNOG" id="ENOG502RPZW">
    <property type="taxonomic scope" value="Eukaryota"/>
</dbReference>
<feature type="compositionally biased region" description="Low complexity" evidence="1">
    <location>
        <begin position="101"/>
        <end position="115"/>
    </location>
</feature>
<dbReference type="OrthoDB" id="4159838at2759"/>
<feature type="region of interest" description="Disordered" evidence="1">
    <location>
        <begin position="760"/>
        <end position="793"/>
    </location>
</feature>
<feature type="region of interest" description="Disordered" evidence="1">
    <location>
        <begin position="138"/>
        <end position="171"/>
    </location>
</feature>
<feature type="region of interest" description="Disordered" evidence="1">
    <location>
        <begin position="47"/>
        <end position="124"/>
    </location>
</feature>
<feature type="compositionally biased region" description="Basic residues" evidence="1">
    <location>
        <begin position="84"/>
        <end position="94"/>
    </location>
</feature>
<name>W9XYA5_9EURO</name>
<sequence length="793" mass="89503">MPRVNTKDTVLTRPVPAPWTTSRCNRTLRQLTSFVHRLEKWHKAYLAAQEEDETEDGVPGSREKEPAGETQPDWLARNNGEKKQRLKRTYMMRGKHPESLKPALQSSSASRSTTKTPKKRTIPAFPAESGVEILPARKASRTTCPRRRSKEPVPGRVGDYETTGNDTRAPKWTPRTIHLAAEYERIIATTTSTVTTFLVATSDHARPAEWPEVEKEVTVERAERGARSLLDTCLHKLSKDMVEQQRQCDAHNDGFNGQFDAIGSQLEDLEDYFGDPKVGWPQLRSVTRACGVHMLANLVETGTLPEGVALDLVLRSYDNPVFSDIGPAILQALVNMHLHSCEPGARYHDLPLYIEASAQRSGLEQVRQRMSIDWTLLALQRSHDSVAIVSRSIRLAHLMRLAMQWKVCHVCHLSPKDPSELLEAIYIGALSLGQPVPDLYSKIRKQNVVATVVPDVAREPNEHHPLSEHVWNRLHMGFTLLLTTAHGQGMVEGVDLKIERISKRAQILYELDQNFAMTEYQLYLVALFFFCNICLLMLNGRRPPENLLDSFESLLYSMESCAREAWRPLSAHFVLALLAQNLGLEEFQSLVQRLLLLDCGGCKTLEVLLAVVSADAAMDYAAEHHDDDAILKWASNVHKKSQAKMEKRVTEPRTPASKQMKVGYRWDEAIEEWIARTPATLAKLKKKDIETTTADAICTIAEDHCAENLKASTEGHRRALELIASDEKSVPGKRMKRKSAPSDLEVHWDGDFEYKKRPRRHVSFSTFANPPKHGPRHSHTTEEESEDELSLLV</sequence>
<dbReference type="RefSeq" id="XP_007724955.1">
    <property type="nucleotide sequence ID" value="XM_007726765.1"/>
</dbReference>
<feature type="compositionally biased region" description="Acidic residues" evidence="1">
    <location>
        <begin position="783"/>
        <end position="793"/>
    </location>
</feature>
<dbReference type="AlphaFoldDB" id="W9XYA5"/>
<gene>
    <name evidence="2" type="ORF">A1O1_05881</name>
</gene>
<dbReference type="HOGENOM" id="CLU_406876_0_0_1"/>
<evidence type="ECO:0000313" key="2">
    <source>
        <dbReference type="EMBL" id="EXJ85517.1"/>
    </source>
</evidence>
<keyword evidence="3" id="KW-1185">Reference proteome</keyword>
<protein>
    <submittedName>
        <fullName evidence="2">Uncharacterized protein</fullName>
    </submittedName>
</protein>
<organism evidence="2 3">
    <name type="scientific">Capronia coronata CBS 617.96</name>
    <dbReference type="NCBI Taxonomy" id="1182541"/>
    <lineage>
        <taxon>Eukaryota</taxon>
        <taxon>Fungi</taxon>
        <taxon>Dikarya</taxon>
        <taxon>Ascomycota</taxon>
        <taxon>Pezizomycotina</taxon>
        <taxon>Eurotiomycetes</taxon>
        <taxon>Chaetothyriomycetidae</taxon>
        <taxon>Chaetothyriales</taxon>
        <taxon>Herpotrichiellaceae</taxon>
        <taxon>Capronia</taxon>
    </lineage>
</organism>
<dbReference type="GeneID" id="19160754"/>
<dbReference type="Proteomes" id="UP000019484">
    <property type="component" value="Unassembled WGS sequence"/>
</dbReference>
<reference evidence="2 3" key="1">
    <citation type="submission" date="2013-03" db="EMBL/GenBank/DDBJ databases">
        <title>The Genome Sequence of Capronia coronata CBS 617.96.</title>
        <authorList>
            <consortium name="The Broad Institute Genomics Platform"/>
            <person name="Cuomo C."/>
            <person name="de Hoog S."/>
            <person name="Gorbushina A."/>
            <person name="Walker B."/>
            <person name="Young S.K."/>
            <person name="Zeng Q."/>
            <person name="Gargeya S."/>
            <person name="Fitzgerald M."/>
            <person name="Haas B."/>
            <person name="Abouelleil A."/>
            <person name="Allen A.W."/>
            <person name="Alvarado L."/>
            <person name="Arachchi H.M."/>
            <person name="Berlin A.M."/>
            <person name="Chapman S.B."/>
            <person name="Gainer-Dewar J."/>
            <person name="Goldberg J."/>
            <person name="Griggs A."/>
            <person name="Gujja S."/>
            <person name="Hansen M."/>
            <person name="Howarth C."/>
            <person name="Imamovic A."/>
            <person name="Ireland A."/>
            <person name="Larimer J."/>
            <person name="McCowan C."/>
            <person name="Murphy C."/>
            <person name="Pearson M."/>
            <person name="Poon T.W."/>
            <person name="Priest M."/>
            <person name="Roberts A."/>
            <person name="Saif S."/>
            <person name="Shea T."/>
            <person name="Sisk P."/>
            <person name="Sykes S."/>
            <person name="Wortman J."/>
            <person name="Nusbaum C."/>
            <person name="Birren B."/>
        </authorList>
    </citation>
    <scope>NUCLEOTIDE SEQUENCE [LARGE SCALE GENOMIC DNA]</scope>
    <source>
        <strain evidence="2 3">CBS 617.96</strain>
    </source>
</reference>
<feature type="compositionally biased region" description="Basic residues" evidence="1">
    <location>
        <begin position="138"/>
        <end position="149"/>
    </location>
</feature>
<comment type="caution">
    <text evidence="2">The sequence shown here is derived from an EMBL/GenBank/DDBJ whole genome shotgun (WGS) entry which is preliminary data.</text>
</comment>
<evidence type="ECO:0000256" key="1">
    <source>
        <dbReference type="SAM" id="MobiDB-lite"/>
    </source>
</evidence>
<accession>W9XYA5</accession>
<proteinExistence type="predicted"/>
<dbReference type="EMBL" id="AMWN01000005">
    <property type="protein sequence ID" value="EXJ85517.1"/>
    <property type="molecule type" value="Genomic_DNA"/>
</dbReference>